<dbReference type="PROSITE" id="PS50011">
    <property type="entry name" value="PROTEIN_KINASE_DOM"/>
    <property type="match status" value="1"/>
</dbReference>
<evidence type="ECO:0000256" key="6">
    <source>
        <dbReference type="ARBA" id="ARBA00022840"/>
    </source>
</evidence>
<dbReference type="GO" id="GO:0004674">
    <property type="term" value="F:protein serine/threonine kinase activity"/>
    <property type="evidence" value="ECO:0007669"/>
    <property type="project" value="UniProtKB-KW"/>
</dbReference>
<dbReference type="InterPro" id="IPR051175">
    <property type="entry name" value="CLK_kinases"/>
</dbReference>
<dbReference type="Pfam" id="PF00069">
    <property type="entry name" value="Pkinase"/>
    <property type="match status" value="1"/>
</dbReference>
<reference evidence="10" key="1">
    <citation type="submission" date="2025-08" db="UniProtKB">
        <authorList>
            <consortium name="RefSeq"/>
        </authorList>
    </citation>
    <scope>IDENTIFICATION</scope>
    <source>
        <tissue evidence="10">Muscle</tissue>
    </source>
</reference>
<evidence type="ECO:0000259" key="9">
    <source>
        <dbReference type="PROSITE" id="PS50011"/>
    </source>
</evidence>
<evidence type="ECO:0000313" key="10">
    <source>
        <dbReference type="RefSeq" id="XP_042567431.1"/>
    </source>
</evidence>
<dbReference type="GeneID" id="109090822"/>
<evidence type="ECO:0000256" key="5">
    <source>
        <dbReference type="ARBA" id="ARBA00022777"/>
    </source>
</evidence>
<dbReference type="GO" id="GO:0004712">
    <property type="term" value="F:protein serine/threonine/tyrosine kinase activity"/>
    <property type="evidence" value="ECO:0007669"/>
    <property type="project" value="UniProtKB-EC"/>
</dbReference>
<feature type="domain" description="Protein kinase" evidence="9">
    <location>
        <begin position="218"/>
        <end position="534"/>
    </location>
</feature>
<dbReference type="GO" id="GO:0004713">
    <property type="term" value="F:protein tyrosine kinase activity"/>
    <property type="evidence" value="ECO:0007669"/>
    <property type="project" value="TreeGrafter"/>
</dbReference>
<sequence length="542" mass="63357">MPQPSSDPLRVCITIISGTGAPAAANQWRLTRLAASLSAGSPALPWPGQKPHLFFVLWCFLLWCCKRMRSPGGWIAEYSWEERVEVHKRPKRSSRSGERERQPGRTHHYKTYERCHISLKRLECRERRAREASLEHGGYKGRVDPVRATEREKGGNHCSQSSAHRGRSQCSSRERQQSRHRSHCSDSRSNRRKRTKSIEDDEEGHLVYHNGDMLRARYEIVGTLGEGAFGKVVECLDHSNQIERIGLYLFEIIEICREAAMSEVDVLERINSLDEEKRFACVRMLDWFDHHGHICIVFELLGLSTYDFLKENGFMPFSLNQIRCMADQIFRAVHFLHLNKLTHTDLKPENILFVDSNYNIKYNSKMKRDEKTLKRLDVKVVDFGNATYDHEHHTSLVSTRHYRAPEVILELGWNQACDVWSLGCILIEFYLGLTLFQTHDSKEHLAMMERVLGPIPAHLLQKTRKRRYVHHDKLDWDEHSSAGRYVRKHCKPLKQYMSSKTPEHELLFDLLQKMMEYDSSKRITLEQAIGHPFFNLLRKERK</sequence>
<dbReference type="KEGG" id="ccar:109090822"/>
<dbReference type="GO" id="GO:0005634">
    <property type="term" value="C:nucleus"/>
    <property type="evidence" value="ECO:0007669"/>
    <property type="project" value="TreeGrafter"/>
</dbReference>
<gene>
    <name evidence="10" type="primary">clk4b</name>
</gene>
<keyword evidence="4" id="KW-0547">Nucleotide-binding</keyword>
<dbReference type="EC" id="2.7.12.1" evidence="1"/>
<evidence type="ECO:0000256" key="1">
    <source>
        <dbReference type="ARBA" id="ARBA00013203"/>
    </source>
</evidence>
<dbReference type="SMART" id="SM00220">
    <property type="entry name" value="S_TKc"/>
    <property type="match status" value="1"/>
</dbReference>
<feature type="region of interest" description="Disordered" evidence="8">
    <location>
        <begin position="135"/>
        <end position="202"/>
    </location>
</feature>
<feature type="compositionally biased region" description="Basic and acidic residues" evidence="8">
    <location>
        <begin position="172"/>
        <end position="189"/>
    </location>
</feature>
<dbReference type="GO" id="GO:0043484">
    <property type="term" value="P:regulation of RNA splicing"/>
    <property type="evidence" value="ECO:0007669"/>
    <property type="project" value="TreeGrafter"/>
</dbReference>
<evidence type="ECO:0000256" key="8">
    <source>
        <dbReference type="SAM" id="MobiDB-lite"/>
    </source>
</evidence>
<proteinExistence type="inferred from homology"/>
<accession>A0A9Q9VMM9</accession>
<feature type="compositionally biased region" description="Basic and acidic residues" evidence="8">
    <location>
        <begin position="135"/>
        <end position="155"/>
    </location>
</feature>
<dbReference type="RefSeq" id="XP_042567431.1">
    <property type="nucleotide sequence ID" value="XM_042711497.1"/>
</dbReference>
<dbReference type="CTD" id="503607"/>
<dbReference type="GO" id="GO:0005524">
    <property type="term" value="F:ATP binding"/>
    <property type="evidence" value="ECO:0007669"/>
    <property type="project" value="UniProtKB-KW"/>
</dbReference>
<dbReference type="InterPro" id="IPR008271">
    <property type="entry name" value="Ser/Thr_kinase_AS"/>
</dbReference>
<dbReference type="PROSITE" id="PS00108">
    <property type="entry name" value="PROTEIN_KINASE_ST"/>
    <property type="match status" value="1"/>
</dbReference>
<evidence type="ECO:0000256" key="4">
    <source>
        <dbReference type="ARBA" id="ARBA00022741"/>
    </source>
</evidence>
<dbReference type="InterPro" id="IPR000719">
    <property type="entry name" value="Prot_kinase_dom"/>
</dbReference>
<comment type="similarity">
    <text evidence="7">Belongs to the protein kinase superfamily. CMGC Ser/Thr protein kinase family. Lammer subfamily.</text>
</comment>
<evidence type="ECO:0000256" key="3">
    <source>
        <dbReference type="ARBA" id="ARBA00022679"/>
    </source>
</evidence>
<keyword evidence="5 10" id="KW-0418">Kinase</keyword>
<name>A0A9Q9VMM9_CYPCA</name>
<keyword evidence="3" id="KW-0808">Transferase</keyword>
<keyword evidence="2" id="KW-0723">Serine/threonine-protein kinase</keyword>
<dbReference type="PANTHER" id="PTHR45646">
    <property type="entry name" value="SERINE/THREONINE-PROTEIN KINASE DOA-RELATED"/>
    <property type="match status" value="1"/>
</dbReference>
<keyword evidence="6" id="KW-0067">ATP-binding</keyword>
<dbReference type="Proteomes" id="UP001155660">
    <property type="component" value="Chromosome A21"/>
</dbReference>
<evidence type="ECO:0000256" key="2">
    <source>
        <dbReference type="ARBA" id="ARBA00022527"/>
    </source>
</evidence>
<feature type="region of interest" description="Disordered" evidence="8">
    <location>
        <begin position="86"/>
        <end position="107"/>
    </location>
</feature>
<dbReference type="OrthoDB" id="283111at2759"/>
<dbReference type="AlphaFoldDB" id="A0A9Q9VMM9"/>
<evidence type="ECO:0000256" key="7">
    <source>
        <dbReference type="ARBA" id="ARBA00037966"/>
    </source>
</evidence>
<dbReference type="PANTHER" id="PTHR45646:SF4">
    <property type="entry name" value="DUAL SPECIFICITY PROTEIN KINASE CLK1"/>
    <property type="match status" value="1"/>
</dbReference>
<organism evidence="10">
    <name type="scientific">Cyprinus carpio</name>
    <name type="common">Common carp</name>
    <dbReference type="NCBI Taxonomy" id="7962"/>
    <lineage>
        <taxon>Eukaryota</taxon>
        <taxon>Metazoa</taxon>
        <taxon>Chordata</taxon>
        <taxon>Craniata</taxon>
        <taxon>Vertebrata</taxon>
        <taxon>Euteleostomi</taxon>
        <taxon>Actinopterygii</taxon>
        <taxon>Neopterygii</taxon>
        <taxon>Teleostei</taxon>
        <taxon>Ostariophysi</taxon>
        <taxon>Cypriniformes</taxon>
        <taxon>Cyprinidae</taxon>
        <taxon>Cyprininae</taxon>
        <taxon>Cyprinus</taxon>
    </lineage>
</organism>
<protein>
    <recommendedName>
        <fullName evidence="1">dual-specificity kinase</fullName>
        <ecNumber evidence="1">2.7.12.1</ecNumber>
    </recommendedName>
</protein>